<dbReference type="EMBL" id="CP042997">
    <property type="protein sequence ID" value="QEH35661.1"/>
    <property type="molecule type" value="Genomic_DNA"/>
</dbReference>
<dbReference type="Gene3D" id="1.10.10.10">
    <property type="entry name" value="Winged helix-like DNA-binding domain superfamily/Winged helix DNA-binding domain"/>
    <property type="match status" value="1"/>
</dbReference>
<dbReference type="InterPro" id="IPR013324">
    <property type="entry name" value="RNA_pol_sigma_r3/r4-like"/>
</dbReference>
<dbReference type="KEGG" id="agv:OJF2_42160"/>
<dbReference type="InterPro" id="IPR036388">
    <property type="entry name" value="WH-like_DNA-bd_sf"/>
</dbReference>
<sequence length="196" mass="22336">MAEDPRTELRALLQKHFPRIRMRDPAARELLLSGLSALMPDLVRPSFHRKFPRLRAFLQTDDVTQEVMCKLMGPVFETPPETEEHFRAIVWLVISHTLVNLVRKYYGPEGDGRHFEAAFAEPTDPATTDGRAVRDARLDIPEILAGLPEADAELIVAHYFLGREIQEIADSRGEHRATTSRHHMRILRQLGTRLGA</sequence>
<dbReference type="RefSeq" id="WP_148595437.1">
    <property type="nucleotide sequence ID" value="NZ_CP042997.1"/>
</dbReference>
<evidence type="ECO:0000313" key="1">
    <source>
        <dbReference type="EMBL" id="QEH35661.1"/>
    </source>
</evidence>
<protein>
    <recommendedName>
        <fullName evidence="3">RNA polymerase sigma factor</fullName>
    </recommendedName>
</protein>
<evidence type="ECO:0008006" key="3">
    <source>
        <dbReference type="Google" id="ProtNLM"/>
    </source>
</evidence>
<dbReference type="AlphaFoldDB" id="A0A5B9W6Q4"/>
<dbReference type="Proteomes" id="UP000324233">
    <property type="component" value="Chromosome"/>
</dbReference>
<organism evidence="1 2">
    <name type="scientific">Aquisphaera giovannonii</name>
    <dbReference type="NCBI Taxonomy" id="406548"/>
    <lineage>
        <taxon>Bacteria</taxon>
        <taxon>Pseudomonadati</taxon>
        <taxon>Planctomycetota</taxon>
        <taxon>Planctomycetia</taxon>
        <taxon>Isosphaerales</taxon>
        <taxon>Isosphaeraceae</taxon>
        <taxon>Aquisphaera</taxon>
    </lineage>
</organism>
<dbReference type="SUPFAM" id="SSF88659">
    <property type="entry name" value="Sigma3 and sigma4 domains of RNA polymerase sigma factors"/>
    <property type="match status" value="1"/>
</dbReference>
<proteinExistence type="predicted"/>
<keyword evidence="2" id="KW-1185">Reference proteome</keyword>
<gene>
    <name evidence="1" type="ORF">OJF2_42160</name>
</gene>
<evidence type="ECO:0000313" key="2">
    <source>
        <dbReference type="Proteomes" id="UP000324233"/>
    </source>
</evidence>
<reference evidence="1 2" key="1">
    <citation type="submission" date="2019-08" db="EMBL/GenBank/DDBJ databases">
        <title>Deep-cultivation of Planctomycetes and their phenomic and genomic characterization uncovers novel biology.</title>
        <authorList>
            <person name="Wiegand S."/>
            <person name="Jogler M."/>
            <person name="Boedeker C."/>
            <person name="Pinto D."/>
            <person name="Vollmers J."/>
            <person name="Rivas-Marin E."/>
            <person name="Kohn T."/>
            <person name="Peeters S.H."/>
            <person name="Heuer A."/>
            <person name="Rast P."/>
            <person name="Oberbeckmann S."/>
            <person name="Bunk B."/>
            <person name="Jeske O."/>
            <person name="Meyerdierks A."/>
            <person name="Storesund J.E."/>
            <person name="Kallscheuer N."/>
            <person name="Luecker S."/>
            <person name="Lage O.M."/>
            <person name="Pohl T."/>
            <person name="Merkel B.J."/>
            <person name="Hornburger P."/>
            <person name="Mueller R.-W."/>
            <person name="Bruemmer F."/>
            <person name="Labrenz M."/>
            <person name="Spormann A.M."/>
            <person name="Op den Camp H."/>
            <person name="Overmann J."/>
            <person name="Amann R."/>
            <person name="Jetten M.S.M."/>
            <person name="Mascher T."/>
            <person name="Medema M.H."/>
            <person name="Devos D.P."/>
            <person name="Kaster A.-K."/>
            <person name="Ovreas L."/>
            <person name="Rohde M."/>
            <person name="Galperin M.Y."/>
            <person name="Jogler C."/>
        </authorList>
    </citation>
    <scope>NUCLEOTIDE SEQUENCE [LARGE SCALE GENOMIC DNA]</scope>
    <source>
        <strain evidence="1 2">OJF2</strain>
    </source>
</reference>
<accession>A0A5B9W6Q4</accession>
<name>A0A5B9W6Q4_9BACT</name>